<evidence type="ECO:0000256" key="10">
    <source>
        <dbReference type="PIRSR" id="PIRSR640198-2"/>
    </source>
</evidence>
<keyword evidence="4 10" id="KW-0547">Nucleotide-binding</keyword>
<keyword evidence="5" id="KW-0802">TPR repeat</keyword>
<dbReference type="AlphaFoldDB" id="A0A1Y2ICU9"/>
<evidence type="ECO:0000256" key="5">
    <source>
        <dbReference type="ARBA" id="ARBA00022803"/>
    </source>
</evidence>
<reference evidence="13 14" key="1">
    <citation type="journal article" date="2015" name="Biotechnol. Biofuels">
        <title>Enhanced degradation of softwood versus hardwood by the white-rot fungus Pycnoporus coccineus.</title>
        <authorList>
            <person name="Couturier M."/>
            <person name="Navarro D."/>
            <person name="Chevret D."/>
            <person name="Henrissat B."/>
            <person name="Piumi F."/>
            <person name="Ruiz-Duenas F.J."/>
            <person name="Martinez A.T."/>
            <person name="Grigoriev I.V."/>
            <person name="Riley R."/>
            <person name="Lipzen A."/>
            <person name="Berrin J.G."/>
            <person name="Master E.R."/>
            <person name="Rosso M.N."/>
        </authorList>
    </citation>
    <scope>NUCLEOTIDE SEQUENCE [LARGE SCALE GENOMIC DNA]</scope>
    <source>
        <strain evidence="13 14">BRFM310</strain>
    </source>
</reference>
<evidence type="ECO:0000259" key="12">
    <source>
        <dbReference type="PROSITE" id="PS51459"/>
    </source>
</evidence>
<evidence type="ECO:0000256" key="4">
    <source>
        <dbReference type="ARBA" id="ARBA00022741"/>
    </source>
</evidence>
<keyword evidence="2" id="KW-0812">Transmembrane</keyword>
<proteinExistence type="predicted"/>
<keyword evidence="7" id="KW-1133">Transmembrane helix</keyword>
<feature type="active site" evidence="9">
    <location>
        <position position="220"/>
    </location>
</feature>
<dbReference type="PROSITE" id="PS51459">
    <property type="entry name" value="FIDO"/>
    <property type="match status" value="1"/>
</dbReference>
<evidence type="ECO:0000256" key="6">
    <source>
        <dbReference type="ARBA" id="ARBA00022840"/>
    </source>
</evidence>
<protein>
    <recommendedName>
        <fullName evidence="12">Fido domain-containing protein</fullName>
    </recommendedName>
</protein>
<dbReference type="PANTHER" id="PTHR13504:SF34">
    <property type="entry name" value="PROTEIN ADENYLYLTRANSFERASE FICD"/>
    <property type="match status" value="1"/>
</dbReference>
<evidence type="ECO:0000256" key="8">
    <source>
        <dbReference type="ARBA" id="ARBA00023136"/>
    </source>
</evidence>
<keyword evidence="14" id="KW-1185">Reference proteome</keyword>
<keyword evidence="3" id="KW-0677">Repeat</keyword>
<accession>A0A1Y2ICU9</accession>
<name>A0A1Y2ICU9_TRAC3</name>
<organism evidence="13 14">
    <name type="scientific">Trametes coccinea (strain BRFM310)</name>
    <name type="common">Pycnoporus coccineus</name>
    <dbReference type="NCBI Taxonomy" id="1353009"/>
    <lineage>
        <taxon>Eukaryota</taxon>
        <taxon>Fungi</taxon>
        <taxon>Dikarya</taxon>
        <taxon>Basidiomycota</taxon>
        <taxon>Agaricomycotina</taxon>
        <taxon>Agaricomycetes</taxon>
        <taxon>Polyporales</taxon>
        <taxon>Polyporaceae</taxon>
        <taxon>Trametes</taxon>
    </lineage>
</organism>
<dbReference type="GO" id="GO:0016020">
    <property type="term" value="C:membrane"/>
    <property type="evidence" value="ECO:0007669"/>
    <property type="project" value="UniProtKB-SubCell"/>
</dbReference>
<dbReference type="PANTHER" id="PTHR13504">
    <property type="entry name" value="FIDO DOMAIN-CONTAINING PROTEIN DDB_G0283145"/>
    <property type="match status" value="1"/>
</dbReference>
<evidence type="ECO:0000313" key="13">
    <source>
        <dbReference type="EMBL" id="OSC98896.1"/>
    </source>
</evidence>
<evidence type="ECO:0000313" key="14">
    <source>
        <dbReference type="Proteomes" id="UP000193067"/>
    </source>
</evidence>
<evidence type="ECO:0000256" key="7">
    <source>
        <dbReference type="ARBA" id="ARBA00022989"/>
    </source>
</evidence>
<dbReference type="GO" id="GO:0005524">
    <property type="term" value="F:ATP binding"/>
    <property type="evidence" value="ECO:0007669"/>
    <property type="project" value="UniProtKB-KW"/>
</dbReference>
<dbReference type="InterPro" id="IPR003812">
    <property type="entry name" value="Fido"/>
</dbReference>
<dbReference type="InterPro" id="IPR040198">
    <property type="entry name" value="Fido_containing"/>
</dbReference>
<evidence type="ECO:0000256" key="1">
    <source>
        <dbReference type="ARBA" id="ARBA00004167"/>
    </source>
</evidence>
<dbReference type="OrthoDB" id="439046at2759"/>
<feature type="binding site" evidence="10">
    <location>
        <begin position="224"/>
        <end position="231"/>
    </location>
    <ligand>
        <name>ATP</name>
        <dbReference type="ChEBI" id="CHEBI:30616"/>
    </ligand>
</feature>
<comment type="subcellular location">
    <subcellularLocation>
        <location evidence="1">Membrane</location>
        <topology evidence="1">Single-pass membrane protein</topology>
    </subcellularLocation>
</comment>
<evidence type="ECO:0000256" key="3">
    <source>
        <dbReference type="ARBA" id="ARBA00022737"/>
    </source>
</evidence>
<dbReference type="Proteomes" id="UP000193067">
    <property type="component" value="Unassembled WGS sequence"/>
</dbReference>
<keyword evidence="8" id="KW-0472">Membrane</keyword>
<evidence type="ECO:0000256" key="9">
    <source>
        <dbReference type="PIRSR" id="PIRSR640198-1"/>
    </source>
</evidence>
<evidence type="ECO:0000256" key="2">
    <source>
        <dbReference type="ARBA" id="ARBA00022692"/>
    </source>
</evidence>
<feature type="region of interest" description="Disordered" evidence="11">
    <location>
        <begin position="252"/>
        <end position="285"/>
    </location>
</feature>
<keyword evidence="6 10" id="KW-0067">ATP-binding</keyword>
<gene>
    <name evidence="13" type="ORF">PYCCODRAFT_908727</name>
</gene>
<dbReference type="Gene3D" id="1.10.3290.10">
    <property type="entry name" value="Fido-like domain"/>
    <property type="match status" value="1"/>
</dbReference>
<sequence length="285" mass="31866">MDLDAFLHGIPQIAGDVMAEWEALQEHLTPDVSIKRYVRFVAVETNELEDVFSLGGDSLPRIIRVGFFSAAIDRVRWGPPGGAQSIVEIMKDLNRGLSYLSGTILLTNAITQENVLTIHREVMKSSQIGYVHCDEEKVAYLNTIGAYRRRLVTIDLTSPDAPDDEPAKIIQFARHQEIEQHMVNFLAMVNRQLATAQLRRADPAAFYLAAWIHYNLAIIHPFTDGNGRVCRIVSSLPLLKAGFPPIIIRHSQKPSKRDAGVNQVSPQPPASFAGGFTMENERDRR</sequence>
<dbReference type="Pfam" id="PF02661">
    <property type="entry name" value="Fic"/>
    <property type="match status" value="1"/>
</dbReference>
<feature type="domain" description="Fido" evidence="12">
    <location>
        <begin position="110"/>
        <end position="279"/>
    </location>
</feature>
<dbReference type="EMBL" id="KZ084133">
    <property type="protein sequence ID" value="OSC98896.1"/>
    <property type="molecule type" value="Genomic_DNA"/>
</dbReference>
<evidence type="ECO:0000256" key="11">
    <source>
        <dbReference type="SAM" id="MobiDB-lite"/>
    </source>
</evidence>
<dbReference type="InterPro" id="IPR036597">
    <property type="entry name" value="Fido-like_dom_sf"/>
</dbReference>
<dbReference type="STRING" id="1353009.A0A1Y2ICU9"/>
<dbReference type="SUPFAM" id="SSF140931">
    <property type="entry name" value="Fic-like"/>
    <property type="match status" value="1"/>
</dbReference>